<dbReference type="PANTHER" id="PTHR43820">
    <property type="entry name" value="HIGH-AFFINITY BRANCHED-CHAIN AMINO ACID TRANSPORT ATP-BINDING PROTEIN LIVF"/>
    <property type="match status" value="1"/>
</dbReference>
<evidence type="ECO:0000256" key="3">
    <source>
        <dbReference type="ARBA" id="ARBA00022741"/>
    </source>
</evidence>
<dbReference type="Gene3D" id="3.40.50.300">
    <property type="entry name" value="P-loop containing nucleotide triphosphate hydrolases"/>
    <property type="match status" value="1"/>
</dbReference>
<dbReference type="PROSITE" id="PS50850">
    <property type="entry name" value="MFS"/>
    <property type="match status" value="1"/>
</dbReference>
<feature type="domain" description="ABC transporter" evidence="8">
    <location>
        <begin position="507"/>
        <end position="739"/>
    </location>
</feature>
<dbReference type="SUPFAM" id="SSF52540">
    <property type="entry name" value="P-loop containing nucleoside triphosphate hydrolases"/>
    <property type="match status" value="1"/>
</dbReference>
<feature type="transmembrane region" description="Helical" evidence="6">
    <location>
        <begin position="360"/>
        <end position="381"/>
    </location>
</feature>
<feature type="transmembrane region" description="Helical" evidence="6">
    <location>
        <begin position="421"/>
        <end position="441"/>
    </location>
</feature>
<evidence type="ECO:0000256" key="4">
    <source>
        <dbReference type="ARBA" id="ARBA00022840"/>
    </source>
</evidence>
<dbReference type="InterPro" id="IPR003439">
    <property type="entry name" value="ABC_transporter-like_ATP-bd"/>
</dbReference>
<feature type="domain" description="Major facilitator superfamily (MFS) profile" evidence="7">
    <location>
        <begin position="66"/>
        <end position="477"/>
    </location>
</feature>
<dbReference type="AlphaFoldDB" id="A0A6J6TMC8"/>
<feature type="transmembrane region" description="Helical" evidence="6">
    <location>
        <begin position="222"/>
        <end position="241"/>
    </location>
</feature>
<feature type="transmembrane region" description="Helical" evidence="6">
    <location>
        <begin position="283"/>
        <end position="308"/>
    </location>
</feature>
<evidence type="ECO:0000259" key="7">
    <source>
        <dbReference type="PROSITE" id="PS50850"/>
    </source>
</evidence>
<evidence type="ECO:0000313" key="9">
    <source>
        <dbReference type="EMBL" id="CAB4748346.1"/>
    </source>
</evidence>
<feature type="transmembrane region" description="Helical" evidence="6">
    <location>
        <begin position="199"/>
        <end position="216"/>
    </location>
</feature>
<keyword evidence="6" id="KW-0472">Membrane</keyword>
<reference evidence="9" key="1">
    <citation type="submission" date="2020-05" db="EMBL/GenBank/DDBJ databases">
        <authorList>
            <person name="Chiriac C."/>
            <person name="Salcher M."/>
            <person name="Ghai R."/>
            <person name="Kavagutti S V."/>
        </authorList>
    </citation>
    <scope>NUCLEOTIDE SEQUENCE</scope>
</reference>
<evidence type="ECO:0000256" key="2">
    <source>
        <dbReference type="ARBA" id="ARBA00022448"/>
    </source>
</evidence>
<dbReference type="EMBL" id="CAEZYR010000057">
    <property type="protein sequence ID" value="CAB4748346.1"/>
    <property type="molecule type" value="Genomic_DNA"/>
</dbReference>
<feature type="transmembrane region" description="Helical" evidence="6">
    <location>
        <begin position="58"/>
        <end position="79"/>
    </location>
</feature>
<evidence type="ECO:0000256" key="6">
    <source>
        <dbReference type="SAM" id="Phobius"/>
    </source>
</evidence>
<evidence type="ECO:0000259" key="8">
    <source>
        <dbReference type="PROSITE" id="PS50893"/>
    </source>
</evidence>
<gene>
    <name evidence="9" type="ORF">UFOPK2754_01652</name>
    <name evidence="10" type="ORF">UFOPK3139_02249</name>
</gene>
<organism evidence="9">
    <name type="scientific">freshwater metagenome</name>
    <dbReference type="NCBI Taxonomy" id="449393"/>
    <lineage>
        <taxon>unclassified sequences</taxon>
        <taxon>metagenomes</taxon>
        <taxon>ecological metagenomes</taxon>
    </lineage>
</organism>
<keyword evidence="2" id="KW-0813">Transport</keyword>
<dbReference type="PANTHER" id="PTHR43820:SF4">
    <property type="entry name" value="HIGH-AFFINITY BRANCHED-CHAIN AMINO ACID TRANSPORT ATP-BINDING PROTEIN LIVF"/>
    <property type="match status" value="1"/>
</dbReference>
<feature type="transmembrane region" description="Helical" evidence="6">
    <location>
        <begin position="387"/>
        <end position="409"/>
    </location>
</feature>
<feature type="transmembrane region" description="Helical" evidence="6">
    <location>
        <begin position="328"/>
        <end position="348"/>
    </location>
</feature>
<dbReference type="InterPro" id="IPR011701">
    <property type="entry name" value="MFS"/>
</dbReference>
<evidence type="ECO:0000256" key="1">
    <source>
        <dbReference type="ARBA" id="ARBA00005417"/>
    </source>
</evidence>
<dbReference type="GO" id="GO:0015658">
    <property type="term" value="F:branched-chain amino acid transmembrane transporter activity"/>
    <property type="evidence" value="ECO:0007669"/>
    <property type="project" value="TreeGrafter"/>
</dbReference>
<dbReference type="GO" id="GO:0005524">
    <property type="term" value="F:ATP binding"/>
    <property type="evidence" value="ECO:0007669"/>
    <property type="project" value="UniProtKB-KW"/>
</dbReference>
<dbReference type="Pfam" id="PF07690">
    <property type="entry name" value="MFS_1"/>
    <property type="match status" value="2"/>
</dbReference>
<keyword evidence="3" id="KW-0547">Nucleotide-binding</keyword>
<dbReference type="InterPro" id="IPR036259">
    <property type="entry name" value="MFS_trans_sf"/>
</dbReference>
<dbReference type="InterPro" id="IPR003593">
    <property type="entry name" value="AAA+_ATPase"/>
</dbReference>
<dbReference type="CDD" id="cd03224">
    <property type="entry name" value="ABC_TM1139_LivF_branched"/>
    <property type="match status" value="1"/>
</dbReference>
<name>A0A6J6TMC8_9ZZZZ</name>
<dbReference type="GO" id="GO:0016887">
    <property type="term" value="F:ATP hydrolysis activity"/>
    <property type="evidence" value="ECO:0007669"/>
    <property type="project" value="InterPro"/>
</dbReference>
<keyword evidence="4" id="KW-0067">ATP-binding</keyword>
<dbReference type="InterPro" id="IPR052156">
    <property type="entry name" value="BCAA_Transport_ATP-bd_LivF"/>
</dbReference>
<proteinExistence type="inferred from homology"/>
<dbReference type="Gene3D" id="1.20.1250.20">
    <property type="entry name" value="MFS general substrate transporter like domains"/>
    <property type="match status" value="2"/>
</dbReference>
<feature type="transmembrane region" description="Helical" evidence="6">
    <location>
        <begin position="453"/>
        <end position="473"/>
    </location>
</feature>
<dbReference type="PROSITE" id="PS00211">
    <property type="entry name" value="ABC_TRANSPORTER_1"/>
    <property type="match status" value="1"/>
</dbReference>
<sequence length="743" mass="79235">MQGQENAGVHAPSAAAALAGQVMQEEQSRHEANAAQQFLLPDDLLPGMSGDAMGMGEALRTGGVTMIVLLTLLLVFESADQVAVQVLGPDIQKTLDISDTVLTGLASFGGVVLVLATLPLAWLADRFRRTHVVGVAAIVWAGFAALGGLVTNPFQMALCRGGTGLGASATIPISPTIIADQYPIAARTRMLALESLGRPLGYVIGPFIAGSIAAIAGGDEGWRWAFILGAALPVLIGLLLLTQKDPQRGRFEQEAVLGQVLEVVDPPVSISAAFERLKKVRTFYFLIVGIGLLGFALVAVPVQLGLLLGNNPSQDDHFHYGYGAYTRGWMIGVMQVGQLIAIPIAGYVGDRVFRKDPSKALRLTGFFVLLYGAFTVVGLRFTNVTVLIGFMVLANAFQGAAFATIRPAIAAVVPYKMRAQAFAMVGVYIFLMGGFFGGLLAGAFSDAWGQRTALTIIVPPAAALGGLLVMYGAQFMRSDISLSVQELLEEQEERRRMAADPEHIPVLQVRNLDAGYGPLQVLFDVNLEVQRGEVVALLGTNGAGKSTLLKAISGLIMPDRGVVRFNGRTITLVSPEVRVAAGMVQVPGGEALFPTLSVQENLDIWCELIEDPGERDEALQRAYRVFPILEERLDQRAGSMSGGQQQMLALSKALLLKPDLLLIDELSLGLAPVVVQELLSVVERLKAEGLTMLIVEQSVNVALAVADRAIYMERGQVKFAGPARELLDHEELLHAVFLSGTGA</sequence>
<dbReference type="GO" id="GO:0015807">
    <property type="term" value="P:L-amino acid transport"/>
    <property type="evidence" value="ECO:0007669"/>
    <property type="project" value="TreeGrafter"/>
</dbReference>
<feature type="transmembrane region" description="Helical" evidence="6">
    <location>
        <begin position="100"/>
        <end position="124"/>
    </location>
</feature>
<feature type="transmembrane region" description="Helical" evidence="6">
    <location>
        <begin position="130"/>
        <end position="150"/>
    </location>
</feature>
<dbReference type="PROSITE" id="PS50893">
    <property type="entry name" value="ABC_TRANSPORTER_2"/>
    <property type="match status" value="1"/>
</dbReference>
<accession>A0A6J6TMC8</accession>
<keyword evidence="6" id="KW-0812">Transmembrane</keyword>
<keyword evidence="6" id="KW-1133">Transmembrane helix</keyword>
<dbReference type="Pfam" id="PF00005">
    <property type="entry name" value="ABC_tran"/>
    <property type="match status" value="1"/>
</dbReference>
<dbReference type="InterPro" id="IPR020846">
    <property type="entry name" value="MFS_dom"/>
</dbReference>
<comment type="similarity">
    <text evidence="1">Belongs to the ABC transporter superfamily.</text>
</comment>
<dbReference type="SUPFAM" id="SSF103473">
    <property type="entry name" value="MFS general substrate transporter"/>
    <property type="match status" value="1"/>
</dbReference>
<evidence type="ECO:0000256" key="5">
    <source>
        <dbReference type="ARBA" id="ARBA00022970"/>
    </source>
</evidence>
<protein>
    <submittedName>
        <fullName evidence="9">Unannotated protein</fullName>
    </submittedName>
</protein>
<keyword evidence="5" id="KW-0029">Amino-acid transport</keyword>
<dbReference type="InterPro" id="IPR027417">
    <property type="entry name" value="P-loop_NTPase"/>
</dbReference>
<dbReference type="EMBL" id="CAFABA010000108">
    <property type="protein sequence ID" value="CAB4834934.1"/>
    <property type="molecule type" value="Genomic_DNA"/>
</dbReference>
<dbReference type="InterPro" id="IPR017871">
    <property type="entry name" value="ABC_transporter-like_CS"/>
</dbReference>
<evidence type="ECO:0000313" key="10">
    <source>
        <dbReference type="EMBL" id="CAB4834934.1"/>
    </source>
</evidence>
<dbReference type="SMART" id="SM00382">
    <property type="entry name" value="AAA"/>
    <property type="match status" value="1"/>
</dbReference>